<evidence type="ECO:0000313" key="2">
    <source>
        <dbReference type="Proteomes" id="UP000290649"/>
    </source>
</evidence>
<evidence type="ECO:0008006" key="3">
    <source>
        <dbReference type="Google" id="ProtNLM"/>
    </source>
</evidence>
<protein>
    <recommendedName>
        <fullName evidence="3">DUF218 domain-containing protein</fullName>
    </recommendedName>
</protein>
<reference evidence="1 2" key="1">
    <citation type="journal article" date="2019" name="Int. J. Syst. Evol. Microbiol.">
        <title>Anaerobacillus alkaliphilus sp. nov., a novel alkaliphilic and moderately halophilic bacterium.</title>
        <authorList>
            <person name="Borsodi A.K."/>
            <person name="Aszalos J.M."/>
            <person name="Bihari P."/>
            <person name="Nagy I."/>
            <person name="Schumann P."/>
            <person name="Sproer C."/>
            <person name="Kovacs A.L."/>
            <person name="Boka K."/>
            <person name="Dobosy P."/>
            <person name="Ovari M."/>
            <person name="Szili-Kovacs T."/>
            <person name="Toth E."/>
        </authorList>
    </citation>
    <scope>NUCLEOTIDE SEQUENCE [LARGE SCALE GENOMIC DNA]</scope>
    <source>
        <strain evidence="1 2">B16-10</strain>
    </source>
</reference>
<evidence type="ECO:0000313" key="1">
    <source>
        <dbReference type="EMBL" id="RXI96704.1"/>
    </source>
</evidence>
<comment type="caution">
    <text evidence="1">The sequence shown here is derived from an EMBL/GenBank/DDBJ whole genome shotgun (WGS) entry which is preliminary data.</text>
</comment>
<organism evidence="1 2">
    <name type="scientific">Anaerobacillus alkaliphilus</name>
    <dbReference type="NCBI Taxonomy" id="1548597"/>
    <lineage>
        <taxon>Bacteria</taxon>
        <taxon>Bacillati</taxon>
        <taxon>Bacillota</taxon>
        <taxon>Bacilli</taxon>
        <taxon>Bacillales</taxon>
        <taxon>Bacillaceae</taxon>
        <taxon>Anaerobacillus</taxon>
    </lineage>
</organism>
<dbReference type="Proteomes" id="UP000290649">
    <property type="component" value="Unassembled WGS sequence"/>
</dbReference>
<dbReference type="RefSeq" id="WP_129080672.1">
    <property type="nucleotide sequence ID" value="NZ_QOUX01000047.1"/>
</dbReference>
<accession>A0A4Q0VNN4</accession>
<proteinExistence type="predicted"/>
<keyword evidence="2" id="KW-1185">Reference proteome</keyword>
<name>A0A4Q0VNN4_9BACI</name>
<gene>
    <name evidence="1" type="ORF">DS745_23695</name>
</gene>
<sequence>MNEQFTRLLAEHTFKGREYSFTHADVVLYHPGHYMELNEQIVALYQQEGFEKIMIPKVFNKFLGEEEYAYHKELLSEMGIPEEIILPIEGEAASANEIIEHAMSHLAETSAKKVLLAGKTFFMKRFLLIATAFAKEDMVLDVLPLVDKRGLNKENWHETEQGKKRVFHEFQMIAQFLSKYQSKG</sequence>
<dbReference type="EMBL" id="QOUX01000047">
    <property type="protein sequence ID" value="RXI96704.1"/>
    <property type="molecule type" value="Genomic_DNA"/>
</dbReference>
<dbReference type="AlphaFoldDB" id="A0A4Q0VNN4"/>
<dbReference type="OrthoDB" id="9782395at2"/>